<dbReference type="AlphaFoldDB" id="A0A7R9CN49"/>
<proteinExistence type="predicted"/>
<reference evidence="2" key="1">
    <citation type="submission" date="2020-11" db="EMBL/GenBank/DDBJ databases">
        <authorList>
            <person name="Tran Van P."/>
        </authorList>
    </citation>
    <scope>NUCLEOTIDE SEQUENCE</scope>
</reference>
<organism evidence="2">
    <name type="scientific">Timema cristinae</name>
    <name type="common">Walking stick</name>
    <dbReference type="NCBI Taxonomy" id="61476"/>
    <lineage>
        <taxon>Eukaryota</taxon>
        <taxon>Metazoa</taxon>
        <taxon>Ecdysozoa</taxon>
        <taxon>Arthropoda</taxon>
        <taxon>Hexapoda</taxon>
        <taxon>Insecta</taxon>
        <taxon>Pterygota</taxon>
        <taxon>Neoptera</taxon>
        <taxon>Polyneoptera</taxon>
        <taxon>Phasmatodea</taxon>
        <taxon>Timematodea</taxon>
        <taxon>Timematoidea</taxon>
        <taxon>Timematidae</taxon>
        <taxon>Timema</taxon>
    </lineage>
</organism>
<evidence type="ECO:0000313" key="2">
    <source>
        <dbReference type="EMBL" id="CAD7399583.1"/>
    </source>
</evidence>
<sequence length="72" mass="8123">MGVVPFFYIRERVEVASGSVHRFPKVDYSSHQTDILEKTPSLGTLGGKYLQNGSIPEPRERLHKNQTTVLPL</sequence>
<protein>
    <submittedName>
        <fullName evidence="2">Uncharacterized protein</fullName>
    </submittedName>
</protein>
<accession>A0A7R9CN49</accession>
<feature type="region of interest" description="Disordered" evidence="1">
    <location>
        <begin position="53"/>
        <end position="72"/>
    </location>
</feature>
<evidence type="ECO:0000256" key="1">
    <source>
        <dbReference type="SAM" id="MobiDB-lite"/>
    </source>
</evidence>
<name>A0A7R9CN49_TIMCR</name>
<dbReference type="EMBL" id="OC317882">
    <property type="protein sequence ID" value="CAD7399583.1"/>
    <property type="molecule type" value="Genomic_DNA"/>
</dbReference>
<gene>
    <name evidence="2" type="ORF">TCEB3V08_LOCUS5079</name>
</gene>